<dbReference type="InterPro" id="IPR026444">
    <property type="entry name" value="Secre_tail"/>
</dbReference>
<dbReference type="PANTHER" id="PTHR47566:SF1">
    <property type="entry name" value="PROTEIN NUD1"/>
    <property type="match status" value="1"/>
</dbReference>
<dbReference type="Gene3D" id="3.80.10.10">
    <property type="entry name" value="Ribonuclease Inhibitor"/>
    <property type="match status" value="6"/>
</dbReference>
<evidence type="ECO:0000256" key="4">
    <source>
        <dbReference type="SAM" id="SignalP"/>
    </source>
</evidence>
<evidence type="ECO:0000313" key="7">
    <source>
        <dbReference type="Proteomes" id="UP000198336"/>
    </source>
</evidence>
<dbReference type="InterPro" id="IPR032675">
    <property type="entry name" value="LRR_dom_sf"/>
</dbReference>
<dbReference type="PANTHER" id="PTHR47566">
    <property type="match status" value="1"/>
</dbReference>
<dbReference type="PROSITE" id="PS51450">
    <property type="entry name" value="LRR"/>
    <property type="match status" value="1"/>
</dbReference>
<dbReference type="EMBL" id="MUHA01000007">
    <property type="protein sequence ID" value="OXB01394.1"/>
    <property type="molecule type" value="Genomic_DNA"/>
</dbReference>
<dbReference type="Pfam" id="PF18962">
    <property type="entry name" value="Por_Secre_tail"/>
    <property type="match status" value="1"/>
</dbReference>
<dbReference type="InterPro" id="IPR008979">
    <property type="entry name" value="Galactose-bd-like_sf"/>
</dbReference>
<dbReference type="NCBIfam" id="TIGR04183">
    <property type="entry name" value="Por_Secre_tail"/>
    <property type="match status" value="1"/>
</dbReference>
<evidence type="ECO:0000256" key="1">
    <source>
        <dbReference type="ARBA" id="ARBA00022614"/>
    </source>
</evidence>
<dbReference type="RefSeq" id="WP_089053666.1">
    <property type="nucleotide sequence ID" value="NZ_MUHA01000007.1"/>
</dbReference>
<dbReference type="SMART" id="SM00365">
    <property type="entry name" value="LRR_SD22"/>
    <property type="match status" value="10"/>
</dbReference>
<dbReference type="SUPFAM" id="SSF52058">
    <property type="entry name" value="L domain-like"/>
    <property type="match status" value="4"/>
</dbReference>
<dbReference type="SUPFAM" id="SSF52075">
    <property type="entry name" value="Outer arm dynein light chain 1"/>
    <property type="match status" value="1"/>
</dbReference>
<dbReference type="Gene3D" id="2.60.120.260">
    <property type="entry name" value="Galactose-binding domain-like"/>
    <property type="match status" value="1"/>
</dbReference>
<protein>
    <recommendedName>
        <fullName evidence="5">Secretion system C-terminal sorting domain-containing protein</fullName>
    </recommendedName>
</protein>
<evidence type="ECO:0000256" key="3">
    <source>
        <dbReference type="ARBA" id="ARBA00022737"/>
    </source>
</evidence>
<organism evidence="6 7">
    <name type="scientific">Flavobacterium oncorhynchi</name>
    <dbReference type="NCBI Taxonomy" id="728056"/>
    <lineage>
        <taxon>Bacteria</taxon>
        <taxon>Pseudomonadati</taxon>
        <taxon>Bacteroidota</taxon>
        <taxon>Flavobacteriia</taxon>
        <taxon>Flavobacteriales</taxon>
        <taxon>Flavobacteriaceae</taxon>
        <taxon>Flavobacterium</taxon>
    </lineage>
</organism>
<dbReference type="InterPro" id="IPR001611">
    <property type="entry name" value="Leu-rich_rpt"/>
</dbReference>
<keyword evidence="2 4" id="KW-0732">Signal</keyword>
<keyword evidence="1" id="KW-0433">Leucine-rich repeat</keyword>
<keyword evidence="7" id="KW-1185">Reference proteome</keyword>
<keyword evidence="3" id="KW-0677">Repeat</keyword>
<dbReference type="Proteomes" id="UP000198336">
    <property type="component" value="Unassembled WGS sequence"/>
</dbReference>
<dbReference type="SUPFAM" id="SSF49785">
    <property type="entry name" value="Galactose-binding domain-like"/>
    <property type="match status" value="1"/>
</dbReference>
<evidence type="ECO:0000259" key="5">
    <source>
        <dbReference type="Pfam" id="PF18962"/>
    </source>
</evidence>
<comment type="caution">
    <text evidence="6">The sequence shown here is derived from an EMBL/GenBank/DDBJ whole genome shotgun (WGS) entry which is preliminary data.</text>
</comment>
<feature type="signal peptide" evidence="4">
    <location>
        <begin position="1"/>
        <end position="18"/>
    </location>
</feature>
<evidence type="ECO:0000313" key="6">
    <source>
        <dbReference type="EMBL" id="OXB01394.1"/>
    </source>
</evidence>
<dbReference type="GO" id="GO:0035591">
    <property type="term" value="F:signaling adaptor activity"/>
    <property type="evidence" value="ECO:0007669"/>
    <property type="project" value="TreeGrafter"/>
</dbReference>
<accession>A0A226I3X1</accession>
<name>A0A226I3X1_9FLAO</name>
<proteinExistence type="predicted"/>
<feature type="chain" id="PRO_5012850226" description="Secretion system C-terminal sorting domain-containing protein" evidence="4">
    <location>
        <begin position="19"/>
        <end position="1732"/>
    </location>
</feature>
<feature type="domain" description="Secretion system C-terminal sorting" evidence="5">
    <location>
        <begin position="1660"/>
        <end position="1726"/>
    </location>
</feature>
<sequence>MKTKLLLLLLLANFSIYAQTNLVPNGNFETWTSSSQPDNWFRFFSGFASQSSIAQNGTSSTNMMIASGTSNFINSEYFPVIAGKTYKVILYHKLAKGTFSSIDLSLYHKPSTFKSEIIKKSDVTFSTTEWRKIEFEYTPTVSESIEVDIWTYGTLNSEILVDNVSVVDIADIPAQYTKIPDIEFEKRLIYLGLDSGATDGKVLTSKINTIKTLNLGSERKITDLTGIQDFKALTSLDCSNNLLTKLDVSQNTLLVDLSTQYNNINELNLSKNTLLENLNISANKLSSIDLSANKALQNLNCHSNLMTILDVSENTNLTTLNCSSNKIQALNVSKNTALMFLDCSYQQLTLLNVSSNVALIKLNCSGNSLKNLDLNKNTNLTFLDCSSNLLETFDVSSNTSLQYLDVGNNKFSTLNVSNNTNLIELNASGLAKLSELNLAKNTALKQLDCGSSNLSSLDLSANTALEYVLCNSNKLSTIDVSKNKQLKFLYCSYNQITSLNLSDNKSLVFLNCSFNKLNSLNLKNGNNSNFSKEMGVYFQSMSGSSGLGYSSSFINNIDLTCLQVDNVDYSKTNWSKLKDDETYFSSLDCTISTSIADPNFEDKLIALKIDNDGKNGAVLNSSINTITTLDISNSSITNLTGIQGFTALTNLNASGNLLQKLDLSKNTALNNLNTVNNPSLTCIQVPDVAATANWTVTKDAIASFSLDCNVYTLIPDSSFEDQLILLNIDRDGKNGKVKTESIAKVTNLGLSGKGISDLTGIQDFTSLQQITANNNNITTVDFSQNQALTNVNLFANKLTYINVSKNIALTSLDLSFNSLSNIDLTNNINLKAVQIYSNKLSSLNVTKNTKLSTLFVNGNMLTSLNVSNNPELNQIWCNNNEIKTLDFSKNPKLSQVLANNNKLLNLNIKNGSNSSISVSSSNNDGVRFAQNPDLKCIQVDNVDYSNANWGAKKDLTATFSSDPCPFVVPYTLIPDSKFEDKLIELNIDKDGKNGKVATTSIADLTSLNVANSNITDLTGIEDFSMLTSLECNNNQLTTINISRQPLLAKLNISHNKINTFSVSANLSLIDLNLSNNEISDLDVSKNTKLITLSASFNKLRNLDVSKNTILKEFDCTDNNLYSLNLKNGNNANMQNMTLGNFTKNPNLLCIQVDNVAFSTEKWIAKDEKVIYSSEACAPNYQYTLIPDINFEKLLIKNGIDKDGENGKVLTSSIENLIELNAIDATNKITDLQGIEDFKSLEKLYCSKGAITKIDVSKNLKLKTLDLSSNQVATLDLTKNTALESLNCGSNKLTELNISNNLALQNLISDNNKLTTINVSKNTVLTRLDVGSNQITTIDITANLALKELGVYGNKITTLNTSKNTALTSLSAFSNELTTLDVSQNKALTYLNAKKCQLTAIDVSNNVLLYGLEVNENKIVTIDVSKNPLLSSLMVNSNQLTSLNLKNGKNTLLNNNYVSFSSNSKLYCIQVDDVNYATTNWPSKKDAIATYNTECTGELNLPANNFTVETKGESCTGENNGEISIVGKNSFAYAATINDKSYNFTNNSLKVTSLTPGTYKIKITIPEMIFEQNFTVTIPKASNVAGKSSVTSKNVAVEITAGTAPFTVFVDGTQQFQTTDSKFNLSLEKGGLIEVATAKACEGVFSKKVATMDLLGTLSAYPNPTSGSFEIEIPTGQKEVKIELYNFAGQLVSTKTYSIENGKAQLSLENQASGIYAAKIYLETPEYIKIIKK</sequence>
<gene>
    <name evidence="6" type="ORF">B0A75_07475</name>
</gene>
<reference evidence="6 7" key="1">
    <citation type="submission" date="2016-11" db="EMBL/GenBank/DDBJ databases">
        <title>Whole genomes of Flavobacteriaceae.</title>
        <authorList>
            <person name="Stine C."/>
            <person name="Li C."/>
            <person name="Tadesse D."/>
        </authorList>
    </citation>
    <scope>NUCLEOTIDE SEQUENCE [LARGE SCALE GENOMIC DNA]</scope>
    <source>
        <strain evidence="6 7">CCUG 59446</strain>
    </source>
</reference>
<evidence type="ECO:0000256" key="2">
    <source>
        <dbReference type="ARBA" id="ARBA00022729"/>
    </source>
</evidence>
<dbReference type="InterPro" id="IPR052574">
    <property type="entry name" value="CDIRP"/>
</dbReference>